<keyword evidence="1" id="KW-0732">Signal</keyword>
<feature type="signal peptide" evidence="1">
    <location>
        <begin position="1"/>
        <end position="26"/>
    </location>
</feature>
<dbReference type="OrthoDB" id="304912at2"/>
<gene>
    <name evidence="3" type="ORF">HMPREF0766_10823</name>
</gene>
<dbReference type="InterPro" id="IPR053143">
    <property type="entry name" value="Arylsulfate_ST"/>
</dbReference>
<dbReference type="Pfam" id="PF17425">
    <property type="entry name" value="Arylsulfotran_N"/>
    <property type="match status" value="1"/>
</dbReference>
<dbReference type="AlphaFoldDB" id="D7VIK4"/>
<dbReference type="PANTHER" id="PTHR35340:SF10">
    <property type="entry name" value="CYTOPLASMIC PROTEIN"/>
    <property type="match status" value="1"/>
</dbReference>
<sequence>MSGQFLRRRFTIQLLFIILLLSVSCKDDKTDTTSTDLPFHAAMEAMIDKGALLQKYIKGAEYYVFYFETGEVSVPVSVIKEIKETPELWSTQITFTDQHSLTIPSKGTKLDFIVKDIVLDPTGYNPLAAMVDVLLPATGRIRVIVKGKSGEQGTITHLLQTQTPRQQVPVLGLYANYNNQVELVFTDKDGLERGRTSISIQTKPLDISSFPSFEIITAQTARMEPGVNLVSYPGESELDTSCPYMLDADGEIRWILLLKKSPELQSLGASIGLKRLKNGNFLSGDMYQNRIVELDLFGKLVRQWDLKKLGYTFHHEVSEAKNGNFLITVTKSSARLNNGKPRINDHIIELNPTSGSLVHEWDLVTMLDSARYDTPDANTPQQFAQTASNWAHNNSIAERGNDLLATLRYQGITSFNPSNKLKWIISPHKGWGAAYQPYLLQPLDKQGQPVTDPKVISGEVAHPDFDWPWGPHTPVVMPNGNILVFDNGYNRHFKPNDLSSDQSYSRVVEYAVDEVRKTVQQVWAYGQNRGRRTFSQALSGVQYLAQTGNILFCPGMGTVTNKGNGGHIIEIDGKTKEVIYELEISSPSYTAFHRVTRLSLYPDNL</sequence>
<feature type="domain" description="Arylsulfotransferase N-terminal" evidence="2">
    <location>
        <begin position="117"/>
        <end position="202"/>
    </location>
</feature>
<dbReference type="RefSeq" id="WP_002998269.1">
    <property type="nucleotide sequence ID" value="NZ_GL379771.1"/>
</dbReference>
<keyword evidence="4" id="KW-1185">Reference proteome</keyword>
<dbReference type="InterPro" id="IPR011047">
    <property type="entry name" value="Quinoprotein_ADH-like_sf"/>
</dbReference>
<dbReference type="Proteomes" id="UP000006258">
    <property type="component" value="Unassembled WGS sequence"/>
</dbReference>
<accession>D7VIK4</accession>
<evidence type="ECO:0000313" key="4">
    <source>
        <dbReference type="Proteomes" id="UP000006258"/>
    </source>
</evidence>
<dbReference type="STRING" id="525373.HMPREF0766_10823"/>
<proteinExistence type="predicted"/>
<dbReference type="InterPro" id="IPR035391">
    <property type="entry name" value="Arylsulfotran_N"/>
</dbReference>
<name>D7VIK4_SPHSI</name>
<dbReference type="Gene3D" id="2.60.40.3100">
    <property type="entry name" value="Arylsulphate sulphotransferase monomer, N-terminal domain"/>
    <property type="match status" value="1"/>
</dbReference>
<comment type="caution">
    <text evidence="3">The sequence shown here is derived from an EMBL/GenBank/DDBJ whole genome shotgun (WGS) entry which is preliminary data.</text>
</comment>
<protein>
    <submittedName>
        <fullName evidence="3">Arylsulfotransferase (ASST)</fullName>
    </submittedName>
</protein>
<dbReference type="InterPro" id="IPR010262">
    <property type="entry name" value="Arylsulfotransferase_bact"/>
</dbReference>
<dbReference type="Pfam" id="PF05935">
    <property type="entry name" value="Arylsulfotrans"/>
    <property type="match status" value="1"/>
</dbReference>
<dbReference type="GO" id="GO:0004062">
    <property type="term" value="F:aryl sulfotransferase activity"/>
    <property type="evidence" value="ECO:0007669"/>
    <property type="project" value="InterPro"/>
</dbReference>
<reference evidence="3" key="1">
    <citation type="submission" date="2010-07" db="EMBL/GenBank/DDBJ databases">
        <authorList>
            <person name="Muzny D."/>
            <person name="Qin X."/>
            <person name="Buhay C."/>
            <person name="Dugan-Rocha S."/>
            <person name="Ding Y."/>
            <person name="Chen G."/>
            <person name="Hawes A."/>
            <person name="Holder M."/>
            <person name="Jhangiani S."/>
            <person name="Johnson A."/>
            <person name="Khan Z."/>
            <person name="Li Z."/>
            <person name="Liu W."/>
            <person name="Liu X."/>
            <person name="Perez L."/>
            <person name="Shen H."/>
            <person name="Wang Q."/>
            <person name="Watt J."/>
            <person name="Xi L."/>
            <person name="Xin Y."/>
            <person name="Zhou J."/>
            <person name="Deng J."/>
            <person name="Jiang H."/>
            <person name="Liu Y."/>
            <person name="Qu J."/>
            <person name="Song X.-Z."/>
            <person name="Zhang L."/>
            <person name="Villasana D."/>
            <person name="Johnson A."/>
            <person name="Liu J."/>
            <person name="Liyanage D."/>
            <person name="Lorensuhewa L."/>
            <person name="Robinson T."/>
            <person name="Song A."/>
            <person name="Song B.-B."/>
            <person name="Dinh H."/>
            <person name="Thornton R."/>
            <person name="Coyle M."/>
            <person name="Francisco L."/>
            <person name="Jackson L."/>
            <person name="Javaid M."/>
            <person name="Korchina V."/>
            <person name="Kovar C."/>
            <person name="Mata R."/>
            <person name="Mathew T."/>
            <person name="Ngo R."/>
            <person name="Nguyen L."/>
            <person name="Nguyen N."/>
            <person name="Okwuonu G."/>
            <person name="Ongeri F."/>
            <person name="Pham C."/>
            <person name="Simmons D."/>
            <person name="Wilczek-Boney K."/>
            <person name="Hale W."/>
            <person name="Jakkamsetti A."/>
            <person name="Pham P."/>
            <person name="Ruth R."/>
            <person name="San Lucas F."/>
            <person name="Warren J."/>
            <person name="Zhang J."/>
            <person name="Zhao Z."/>
            <person name="Zhou C."/>
            <person name="Zhu D."/>
            <person name="Lee S."/>
            <person name="Bess C."/>
            <person name="Blankenburg K."/>
            <person name="Forbes L."/>
            <person name="Fu Q."/>
            <person name="Gubbala S."/>
            <person name="Hirani K."/>
            <person name="Jayaseelan J.C."/>
            <person name="Lara F."/>
            <person name="Munidasa M."/>
            <person name="Palculict T."/>
            <person name="Patil S."/>
            <person name="Pu L.-L."/>
            <person name="Saada N."/>
            <person name="Tang L."/>
            <person name="Weissenberger G."/>
            <person name="Zhu Y."/>
            <person name="Hemphill L."/>
            <person name="Shang Y."/>
            <person name="Youmans B."/>
            <person name="Ayvaz T."/>
            <person name="Ross M."/>
            <person name="Santibanez J."/>
            <person name="Aqrawi P."/>
            <person name="Gross S."/>
            <person name="Joshi V."/>
            <person name="Fowler G."/>
            <person name="Nazareth L."/>
            <person name="Reid J."/>
            <person name="Worley K."/>
            <person name="Petrosino J."/>
            <person name="Highlander S."/>
            <person name="Gibbs R."/>
        </authorList>
    </citation>
    <scope>NUCLEOTIDE SEQUENCE [LARGE SCALE GENOMIC DNA]</scope>
    <source>
        <strain evidence="3">ATCC 33861</strain>
    </source>
</reference>
<evidence type="ECO:0000313" key="3">
    <source>
        <dbReference type="EMBL" id="EFK59906.1"/>
    </source>
</evidence>
<dbReference type="HOGENOM" id="CLU_026701_0_0_10"/>
<dbReference type="InterPro" id="IPR038477">
    <property type="entry name" value="ASST_N_sf"/>
</dbReference>
<dbReference type="PANTHER" id="PTHR35340">
    <property type="entry name" value="PQQ ENZYME REPEAT PROTEIN-RELATED"/>
    <property type="match status" value="1"/>
</dbReference>
<feature type="chain" id="PRO_5003107271" evidence="1">
    <location>
        <begin position="27"/>
        <end position="605"/>
    </location>
</feature>
<evidence type="ECO:0000256" key="1">
    <source>
        <dbReference type="SAM" id="SignalP"/>
    </source>
</evidence>
<dbReference type="EMBL" id="ACHA02000002">
    <property type="protein sequence ID" value="EFK59906.1"/>
    <property type="molecule type" value="Genomic_DNA"/>
</dbReference>
<organism evidence="3 4">
    <name type="scientific">Sphingobacterium spiritivorum ATCC 33861</name>
    <dbReference type="NCBI Taxonomy" id="525373"/>
    <lineage>
        <taxon>Bacteria</taxon>
        <taxon>Pseudomonadati</taxon>
        <taxon>Bacteroidota</taxon>
        <taxon>Sphingobacteriia</taxon>
        <taxon>Sphingobacteriales</taxon>
        <taxon>Sphingobacteriaceae</taxon>
        <taxon>Sphingobacterium</taxon>
    </lineage>
</organism>
<dbReference type="PROSITE" id="PS51257">
    <property type="entry name" value="PROKAR_LIPOPROTEIN"/>
    <property type="match status" value="1"/>
</dbReference>
<dbReference type="SUPFAM" id="SSF50998">
    <property type="entry name" value="Quinoprotein alcohol dehydrogenase-like"/>
    <property type="match status" value="1"/>
</dbReference>
<dbReference type="GeneID" id="95428941"/>
<dbReference type="eggNOG" id="ENOG502ZAQ1">
    <property type="taxonomic scope" value="Bacteria"/>
</dbReference>
<evidence type="ECO:0000259" key="2">
    <source>
        <dbReference type="Pfam" id="PF17425"/>
    </source>
</evidence>